<evidence type="ECO:0000256" key="7">
    <source>
        <dbReference type="ARBA" id="ARBA00022553"/>
    </source>
</evidence>
<evidence type="ECO:0000256" key="2">
    <source>
        <dbReference type="ARBA" id="ARBA00004177"/>
    </source>
</evidence>
<dbReference type="GO" id="GO:0045930">
    <property type="term" value="P:negative regulation of mitotic cell cycle"/>
    <property type="evidence" value="ECO:0007669"/>
    <property type="project" value="TreeGrafter"/>
</dbReference>
<keyword evidence="8" id="KW-0967">Endosome</keyword>
<comment type="function">
    <text evidence="15">Important regulator of cell cycle progression. Inhibits the kinase activity of CDK2 bound to cyclin A, but has little inhibitory activity on CDK2 bound to SPDYA. Involved in G1 arrest. Potent inhibitor of cyclin E- and cyclin A-CDK2 complexes. Forms a complex with cyclin type D-CDK4 complexes and is involved in the assembly, stability, and modulation of CCND1-CDK4 complex activation. Acts either as an inhibitor or an activator of cyclin type D-CDK4 complexes depending on its phosphorylation state and/or stoichometry.</text>
</comment>
<dbReference type="InterPro" id="IPR003175">
    <property type="entry name" value="CDI_dom"/>
</dbReference>
<evidence type="ECO:0000256" key="9">
    <source>
        <dbReference type="ARBA" id="ARBA00022843"/>
    </source>
</evidence>
<evidence type="ECO:0000256" key="3">
    <source>
        <dbReference type="ARBA" id="ARBA00004496"/>
    </source>
</evidence>
<dbReference type="Gene3D" id="4.10.365.10">
    <property type="entry name" value="p27"/>
    <property type="match status" value="1"/>
</dbReference>
<evidence type="ECO:0000256" key="10">
    <source>
        <dbReference type="ARBA" id="ARBA00023013"/>
    </source>
</evidence>
<evidence type="ECO:0000259" key="17">
    <source>
        <dbReference type="Pfam" id="PF02234"/>
    </source>
</evidence>
<accession>A0AAV1MW27</accession>
<dbReference type="PANTHER" id="PTHR10265">
    <property type="entry name" value="CYCLIN-DEPENDENT KINASE INHIBITOR 1"/>
    <property type="match status" value="1"/>
</dbReference>
<keyword evidence="6" id="KW-0963">Cytoplasm</keyword>
<keyword evidence="12" id="KW-0131">Cell cycle</keyword>
<evidence type="ECO:0000256" key="8">
    <source>
        <dbReference type="ARBA" id="ARBA00022753"/>
    </source>
</evidence>
<comment type="similarity">
    <text evidence="4">Belongs to the CDI family.</text>
</comment>
<keyword evidence="10 18" id="KW-0649">Protein kinase inhibitor</keyword>
<evidence type="ECO:0000256" key="13">
    <source>
        <dbReference type="ARBA" id="ARBA00031903"/>
    </source>
</evidence>
<dbReference type="Pfam" id="PF02234">
    <property type="entry name" value="CDI"/>
    <property type="match status" value="1"/>
</dbReference>
<reference evidence="18 19" key="1">
    <citation type="submission" date="2024-01" db="EMBL/GenBank/DDBJ databases">
        <authorList>
            <person name="Alioto T."/>
            <person name="Alioto T."/>
            <person name="Gomez Garrido J."/>
        </authorList>
    </citation>
    <scope>NUCLEOTIDE SEQUENCE [LARGE SCALE GENOMIC DNA]</scope>
</reference>
<dbReference type="GO" id="GO:0008285">
    <property type="term" value="P:negative regulation of cell population proliferation"/>
    <property type="evidence" value="ECO:0007669"/>
    <property type="project" value="TreeGrafter"/>
</dbReference>
<gene>
    <name evidence="18" type="ORF">FSCOSCO3_A024320</name>
</gene>
<dbReference type="GO" id="GO:0051087">
    <property type="term" value="F:protein-folding chaperone binding"/>
    <property type="evidence" value="ECO:0007669"/>
    <property type="project" value="TreeGrafter"/>
</dbReference>
<protein>
    <recommendedName>
        <fullName evidence="5">Cyclin-dependent kinase inhibitor 1B</fullName>
    </recommendedName>
    <alternativeName>
        <fullName evidence="14">Cyclin-dependent kinase inhibitor p27</fullName>
    </alternativeName>
    <alternativeName>
        <fullName evidence="13">p27Kip1</fullName>
    </alternativeName>
</protein>
<dbReference type="GO" id="GO:0000082">
    <property type="term" value="P:G1/S transition of mitotic cell cycle"/>
    <property type="evidence" value="ECO:0007669"/>
    <property type="project" value="TreeGrafter"/>
</dbReference>
<evidence type="ECO:0000256" key="4">
    <source>
        <dbReference type="ARBA" id="ARBA00006726"/>
    </source>
</evidence>
<sequence length="185" mass="20676">MSDVRLSNGSPTLERTDPRVSDHPKPSACRSLFGSVDHEELKRDLKGHLREMDDAASAKWGFDFANHKPLAHGRLDWELVDCRDLPDFYSRQPRREKGVCSAGNNNVDLNGNHNCVVVAPSEDIERSDGQMECTEQCTGMRKRPACHDPSAQSKRSHTSSEEVSCPSLSHSAEHTPRKTSPKRQT</sequence>
<comment type="subcellular location">
    <subcellularLocation>
        <location evidence="3">Cytoplasm</location>
    </subcellularLocation>
    <subcellularLocation>
        <location evidence="2">Endosome</location>
    </subcellularLocation>
    <subcellularLocation>
        <location evidence="1">Nucleus</location>
    </subcellularLocation>
</comment>
<feature type="domain" description="Cyclin-dependent kinase inhibitor" evidence="17">
    <location>
        <begin position="31"/>
        <end position="80"/>
    </location>
</feature>
<keyword evidence="19" id="KW-1185">Reference proteome</keyword>
<evidence type="ECO:0000256" key="14">
    <source>
        <dbReference type="ARBA" id="ARBA00031925"/>
    </source>
</evidence>
<evidence type="ECO:0000256" key="16">
    <source>
        <dbReference type="SAM" id="MobiDB-lite"/>
    </source>
</evidence>
<evidence type="ECO:0000256" key="5">
    <source>
        <dbReference type="ARBA" id="ARBA00014547"/>
    </source>
</evidence>
<dbReference type="EMBL" id="CAWUFR010000005">
    <property type="protein sequence ID" value="CAK6950939.1"/>
    <property type="molecule type" value="Genomic_DNA"/>
</dbReference>
<evidence type="ECO:0000313" key="19">
    <source>
        <dbReference type="Proteomes" id="UP001314229"/>
    </source>
</evidence>
<dbReference type="Proteomes" id="UP001314229">
    <property type="component" value="Unassembled WGS sequence"/>
</dbReference>
<dbReference type="AlphaFoldDB" id="A0AAV1MW27"/>
<evidence type="ECO:0000313" key="18">
    <source>
        <dbReference type="EMBL" id="CAK6950939.1"/>
    </source>
</evidence>
<evidence type="ECO:0000256" key="6">
    <source>
        <dbReference type="ARBA" id="ARBA00022490"/>
    </source>
</evidence>
<dbReference type="InterPro" id="IPR044898">
    <property type="entry name" value="CDI_dom_sf"/>
</dbReference>
<organism evidence="18 19">
    <name type="scientific">Scomber scombrus</name>
    <name type="common">Atlantic mackerel</name>
    <name type="synonym">Scomber vernalis</name>
    <dbReference type="NCBI Taxonomy" id="13677"/>
    <lineage>
        <taxon>Eukaryota</taxon>
        <taxon>Metazoa</taxon>
        <taxon>Chordata</taxon>
        <taxon>Craniata</taxon>
        <taxon>Vertebrata</taxon>
        <taxon>Euteleostomi</taxon>
        <taxon>Actinopterygii</taxon>
        <taxon>Neopterygii</taxon>
        <taxon>Teleostei</taxon>
        <taxon>Neoteleostei</taxon>
        <taxon>Acanthomorphata</taxon>
        <taxon>Pelagiaria</taxon>
        <taxon>Scombriformes</taxon>
        <taxon>Scombridae</taxon>
        <taxon>Scomber</taxon>
    </lineage>
</organism>
<keyword evidence="11" id="KW-0539">Nucleus</keyword>
<evidence type="ECO:0000256" key="1">
    <source>
        <dbReference type="ARBA" id="ARBA00004123"/>
    </source>
</evidence>
<feature type="region of interest" description="Disordered" evidence="16">
    <location>
        <begin position="1"/>
        <end position="31"/>
    </location>
</feature>
<feature type="region of interest" description="Disordered" evidence="16">
    <location>
        <begin position="138"/>
        <end position="185"/>
    </location>
</feature>
<evidence type="ECO:0000256" key="12">
    <source>
        <dbReference type="ARBA" id="ARBA00023306"/>
    </source>
</evidence>
<keyword evidence="9" id="KW-0832">Ubl conjugation</keyword>
<name>A0AAV1MW27_SCOSC</name>
<evidence type="ECO:0000256" key="15">
    <source>
        <dbReference type="ARBA" id="ARBA00045727"/>
    </source>
</evidence>
<evidence type="ECO:0000256" key="11">
    <source>
        <dbReference type="ARBA" id="ARBA00023242"/>
    </source>
</evidence>
<dbReference type="GO" id="GO:0005768">
    <property type="term" value="C:endosome"/>
    <property type="evidence" value="ECO:0007669"/>
    <property type="project" value="UniProtKB-SubCell"/>
</dbReference>
<dbReference type="GO" id="GO:0004861">
    <property type="term" value="F:cyclin-dependent protein serine/threonine kinase inhibitor activity"/>
    <property type="evidence" value="ECO:0007669"/>
    <property type="project" value="InterPro"/>
</dbReference>
<proteinExistence type="inferred from homology"/>
<keyword evidence="7" id="KW-0597">Phosphoprotein</keyword>
<dbReference type="PANTHER" id="PTHR10265:SF9">
    <property type="entry name" value="CYCLIN-DEPENDENT KINASE INHIBITOR 1B"/>
    <property type="match status" value="1"/>
</dbReference>
<feature type="compositionally biased region" description="Basic and acidic residues" evidence="16">
    <location>
        <begin position="14"/>
        <end position="25"/>
    </location>
</feature>
<feature type="compositionally biased region" description="Polar residues" evidence="16">
    <location>
        <begin position="1"/>
        <end position="13"/>
    </location>
</feature>
<dbReference type="GO" id="GO:0005634">
    <property type="term" value="C:nucleus"/>
    <property type="evidence" value="ECO:0007669"/>
    <property type="project" value="UniProtKB-SubCell"/>
</dbReference>
<comment type="caution">
    <text evidence="18">The sequence shown here is derived from an EMBL/GenBank/DDBJ whole genome shotgun (WGS) entry which is preliminary data.</text>
</comment>